<dbReference type="Pfam" id="PF08501">
    <property type="entry name" value="Shikimate_dh_N"/>
    <property type="match status" value="1"/>
</dbReference>
<comment type="catalytic activity">
    <reaction evidence="4">
        <text>shikimate + NADP(+) = 3-dehydroshikimate + NADPH + H(+)</text>
        <dbReference type="Rhea" id="RHEA:17737"/>
        <dbReference type="ChEBI" id="CHEBI:15378"/>
        <dbReference type="ChEBI" id="CHEBI:16630"/>
        <dbReference type="ChEBI" id="CHEBI:36208"/>
        <dbReference type="ChEBI" id="CHEBI:57783"/>
        <dbReference type="ChEBI" id="CHEBI:58349"/>
        <dbReference type="EC" id="1.1.1.25"/>
    </reaction>
</comment>
<keyword evidence="4" id="KW-0521">NADP</keyword>
<comment type="similarity">
    <text evidence="4">Belongs to the shikimate dehydrogenase family.</text>
</comment>
<dbReference type="Pfam" id="PF18317">
    <property type="entry name" value="SDH_C"/>
    <property type="match status" value="1"/>
</dbReference>
<dbReference type="GO" id="GO:0004764">
    <property type="term" value="F:shikimate 3-dehydrogenase (NADP+) activity"/>
    <property type="evidence" value="ECO:0007669"/>
    <property type="project" value="UniProtKB-EC"/>
</dbReference>
<protein>
    <recommendedName>
        <fullName evidence="4">Shikimate dehydrogenase (NADP(+))</fullName>
        <shortName evidence="4">SDH</shortName>
        <ecNumber evidence="4">1.1.1.25</ecNumber>
    </recommendedName>
</protein>
<dbReference type="Gene3D" id="3.40.50.720">
    <property type="entry name" value="NAD(P)-binding Rossmann-like Domain"/>
    <property type="match status" value="1"/>
</dbReference>
<evidence type="ECO:0000313" key="8">
    <source>
        <dbReference type="Proteomes" id="UP000727456"/>
    </source>
</evidence>
<dbReference type="SUPFAM" id="SSF53223">
    <property type="entry name" value="Aminoacid dehydrogenase-like, N-terminal domain"/>
    <property type="match status" value="1"/>
</dbReference>
<evidence type="ECO:0000256" key="4">
    <source>
        <dbReference type="HAMAP-Rule" id="MF_00222"/>
    </source>
</evidence>
<evidence type="ECO:0000256" key="3">
    <source>
        <dbReference type="ARBA" id="ARBA00023141"/>
    </source>
</evidence>
<reference evidence="7 8" key="1">
    <citation type="submission" date="2020-03" db="EMBL/GenBank/DDBJ databases">
        <title>Genomic Encyclopedia of Type Strains, Phase III (KMG-III): the genomes of soil and plant-associated and newly described type strains.</title>
        <authorList>
            <person name="Whitman W."/>
        </authorList>
    </citation>
    <scope>NUCLEOTIDE SEQUENCE [LARGE SCALE GENOMIC DNA]</scope>
    <source>
        <strain evidence="7 8">CECT 8804</strain>
    </source>
</reference>
<feature type="binding site" evidence="4">
    <location>
        <position position="222"/>
    </location>
    <ligand>
        <name>NADP(+)</name>
        <dbReference type="ChEBI" id="CHEBI:58349"/>
    </ligand>
</feature>
<dbReference type="EC" id="1.1.1.25" evidence="4"/>
<comment type="pathway">
    <text evidence="1 4">Metabolic intermediate biosynthesis; chorismate biosynthesis; chorismate from D-erythrose 4-phosphate and phosphoenolpyruvate: step 4/7.</text>
</comment>
<feature type="domain" description="SDH C-terminal" evidence="6">
    <location>
        <begin position="245"/>
        <end position="272"/>
    </location>
</feature>
<keyword evidence="2 4" id="KW-0560">Oxidoreductase</keyword>
<dbReference type="Gene3D" id="3.40.50.10860">
    <property type="entry name" value="Leucine Dehydrogenase, chain A, domain 1"/>
    <property type="match status" value="1"/>
</dbReference>
<comment type="caution">
    <text evidence="7">The sequence shown here is derived from an EMBL/GenBank/DDBJ whole genome shotgun (WGS) entry which is preliminary data.</text>
</comment>
<name>A0ABX0TSU6_9SPHN</name>
<evidence type="ECO:0000259" key="5">
    <source>
        <dbReference type="Pfam" id="PF08501"/>
    </source>
</evidence>
<dbReference type="InterPro" id="IPR041121">
    <property type="entry name" value="SDH_C"/>
</dbReference>
<dbReference type="InterPro" id="IPR046346">
    <property type="entry name" value="Aminoacid_DH-like_N_sf"/>
</dbReference>
<comment type="caution">
    <text evidence="4">Lacks conserved residue(s) required for the propagation of feature annotation.</text>
</comment>
<evidence type="ECO:0000259" key="6">
    <source>
        <dbReference type="Pfam" id="PF18317"/>
    </source>
</evidence>
<dbReference type="PANTHER" id="PTHR21089:SF1">
    <property type="entry name" value="BIFUNCTIONAL 3-DEHYDROQUINATE DEHYDRATASE_SHIKIMATE DEHYDROGENASE, CHLOROPLASTIC"/>
    <property type="match status" value="1"/>
</dbReference>
<comment type="subunit">
    <text evidence="4">Homodimer.</text>
</comment>
<comment type="function">
    <text evidence="4">Involved in the biosynthesis of the chorismate, which leads to the biosynthesis of aromatic amino acids. Catalyzes the reversible NADPH linked reduction of 3-dehydroshikimate (DHSA) to yield shikimate (SA).</text>
</comment>
<feature type="binding site" evidence="4">
    <location>
        <position position="66"/>
    </location>
    <ligand>
        <name>shikimate</name>
        <dbReference type="ChEBI" id="CHEBI:36208"/>
    </ligand>
</feature>
<dbReference type="Proteomes" id="UP000727456">
    <property type="component" value="Unassembled WGS sequence"/>
</dbReference>
<evidence type="ECO:0000313" key="7">
    <source>
        <dbReference type="EMBL" id="NIJ07595.1"/>
    </source>
</evidence>
<feature type="binding site" evidence="4">
    <location>
        <begin position="130"/>
        <end position="134"/>
    </location>
    <ligand>
        <name>NADP(+)</name>
        <dbReference type="ChEBI" id="CHEBI:58349"/>
    </ligand>
</feature>
<evidence type="ECO:0000256" key="2">
    <source>
        <dbReference type="ARBA" id="ARBA00023002"/>
    </source>
</evidence>
<dbReference type="InterPro" id="IPR022893">
    <property type="entry name" value="Shikimate_DH_fam"/>
</dbReference>
<dbReference type="EMBL" id="JAAOZC010000002">
    <property type="protein sequence ID" value="NIJ07595.1"/>
    <property type="molecule type" value="Genomic_DNA"/>
</dbReference>
<accession>A0ABX0TSU6</accession>
<dbReference type="HAMAP" id="MF_00222">
    <property type="entry name" value="Shikimate_DH_AroE"/>
    <property type="match status" value="1"/>
</dbReference>
<keyword evidence="8" id="KW-1185">Reference proteome</keyword>
<dbReference type="RefSeq" id="WP_167072445.1">
    <property type="nucleotide sequence ID" value="NZ_JAAOZC010000002.1"/>
</dbReference>
<sequence>MLRSGLIGRSILASRSPWLHEAEARAQGLQLSYELFDFSARDLPDAALANVINDLVGHGFSGVNVTYPFKQQVIPLLDEMSEGARLIEAVNTIAIRDGRLIGYNTDMDGFRASVVEGLPGVAMDCVLQLGAGGAGAAVASALLSLGVGTLEITDLDTARLDDLVTRLARQYGADRVIARRAGDQLTEAIDGIVNATPVGLASNPGVPIDPDRIGMHHWIADIVYFPLETELLRLARAKGCRTLDGSGMVINQAAQAFEIITGHAAERSRMRDSFFV</sequence>
<feature type="binding site" evidence="4">
    <location>
        <position position="106"/>
    </location>
    <ligand>
        <name>shikimate</name>
        <dbReference type="ChEBI" id="CHEBI:36208"/>
    </ligand>
</feature>
<dbReference type="InterPro" id="IPR036291">
    <property type="entry name" value="NAD(P)-bd_dom_sf"/>
</dbReference>
<dbReference type="SUPFAM" id="SSF51735">
    <property type="entry name" value="NAD(P)-binding Rossmann-fold domains"/>
    <property type="match status" value="1"/>
</dbReference>
<organism evidence="7 8">
    <name type="scientific">Sphingomonas vulcanisoli</name>
    <dbReference type="NCBI Taxonomy" id="1658060"/>
    <lineage>
        <taxon>Bacteria</taxon>
        <taxon>Pseudomonadati</taxon>
        <taxon>Pseudomonadota</taxon>
        <taxon>Alphaproteobacteria</taxon>
        <taxon>Sphingomonadales</taxon>
        <taxon>Sphingomonadaceae</taxon>
        <taxon>Sphingomonas</taxon>
    </lineage>
</organism>
<proteinExistence type="inferred from homology"/>
<feature type="binding site" evidence="4">
    <location>
        <begin position="14"/>
        <end position="16"/>
    </location>
    <ligand>
        <name>shikimate</name>
        <dbReference type="ChEBI" id="CHEBI:36208"/>
    </ligand>
</feature>
<feature type="binding site" evidence="4">
    <location>
        <position position="82"/>
    </location>
    <ligand>
        <name>NADP(+)</name>
        <dbReference type="ChEBI" id="CHEBI:58349"/>
    </ligand>
</feature>
<keyword evidence="4" id="KW-0028">Amino-acid biosynthesis</keyword>
<evidence type="ECO:0000256" key="1">
    <source>
        <dbReference type="ARBA" id="ARBA00004871"/>
    </source>
</evidence>
<dbReference type="InterPro" id="IPR013708">
    <property type="entry name" value="Shikimate_DH-bd_N"/>
</dbReference>
<dbReference type="CDD" id="cd01065">
    <property type="entry name" value="NAD_bind_Shikimate_DH"/>
    <property type="match status" value="1"/>
</dbReference>
<feature type="binding site" evidence="4">
    <location>
        <position position="245"/>
    </location>
    <ligand>
        <name>NADP(+)</name>
        <dbReference type="ChEBI" id="CHEBI:58349"/>
    </ligand>
</feature>
<feature type="active site" description="Proton acceptor" evidence="4">
    <location>
        <position position="70"/>
    </location>
</feature>
<feature type="binding site" evidence="4">
    <location>
        <position position="91"/>
    </location>
    <ligand>
        <name>shikimate</name>
        <dbReference type="ChEBI" id="CHEBI:36208"/>
    </ligand>
</feature>
<feature type="binding site" evidence="4">
    <location>
        <position position="252"/>
    </location>
    <ligand>
        <name>shikimate</name>
        <dbReference type="ChEBI" id="CHEBI:36208"/>
    </ligand>
</feature>
<feature type="binding site" evidence="4">
    <location>
        <position position="224"/>
    </location>
    <ligand>
        <name>shikimate</name>
        <dbReference type="ChEBI" id="CHEBI:36208"/>
    </ligand>
</feature>
<dbReference type="PANTHER" id="PTHR21089">
    <property type="entry name" value="SHIKIMATE DEHYDROGENASE"/>
    <property type="match status" value="1"/>
</dbReference>
<dbReference type="NCBIfam" id="NF009201">
    <property type="entry name" value="PRK12549.1"/>
    <property type="match status" value="1"/>
</dbReference>
<feature type="domain" description="Shikimate dehydrogenase substrate binding N-terminal" evidence="5">
    <location>
        <begin position="6"/>
        <end position="93"/>
    </location>
</feature>
<gene>
    <name evidence="4" type="primary">aroE</name>
    <name evidence="7" type="ORF">FHS31_001191</name>
</gene>
<keyword evidence="3 4" id="KW-0057">Aromatic amino acid biosynthesis</keyword>